<dbReference type="EMBL" id="UINC01029971">
    <property type="protein sequence ID" value="SVB13609.1"/>
    <property type="molecule type" value="Genomic_DNA"/>
</dbReference>
<gene>
    <name evidence="2" type="ORF">METZ01_LOCUS166463</name>
</gene>
<dbReference type="AlphaFoldDB" id="A0A382BJ08"/>
<keyword evidence="1" id="KW-0812">Transmembrane</keyword>
<sequence length="257" mass="29042">MGFLALSGYFLNFPTLREFTDKDAPQWYMIIAGFAAFLGCLNLLQLHIQKVVKKQENWQYSIFTLLGFLVMIVFGFIYKNVDAPWGAHLKDDGSAFYWMYNFVYLPLGSTMFALLAFFVASASYRAFRIRNFEATLLLISGVLLMLGRVPIGAIIPWWVVLFMYISFIFAIIASKIKDKRIFFISFISANIFSFVLGAQLKWNVSVPLFLSIPSIQEWIMAVPATAGSRAIMIGIALGIAAQSFRIITGRERSILGD</sequence>
<feature type="transmembrane region" description="Helical" evidence="1">
    <location>
        <begin position="60"/>
        <end position="78"/>
    </location>
</feature>
<protein>
    <submittedName>
        <fullName evidence="2">Uncharacterized protein</fullName>
    </submittedName>
</protein>
<feature type="transmembrane region" description="Helical" evidence="1">
    <location>
        <begin position="181"/>
        <end position="198"/>
    </location>
</feature>
<keyword evidence="1" id="KW-0472">Membrane</keyword>
<evidence type="ECO:0000313" key="2">
    <source>
        <dbReference type="EMBL" id="SVB13609.1"/>
    </source>
</evidence>
<feature type="transmembrane region" description="Helical" evidence="1">
    <location>
        <begin position="98"/>
        <end position="120"/>
    </location>
</feature>
<organism evidence="2">
    <name type="scientific">marine metagenome</name>
    <dbReference type="NCBI Taxonomy" id="408172"/>
    <lineage>
        <taxon>unclassified sequences</taxon>
        <taxon>metagenomes</taxon>
        <taxon>ecological metagenomes</taxon>
    </lineage>
</organism>
<feature type="transmembrane region" description="Helical" evidence="1">
    <location>
        <begin position="155"/>
        <end position="174"/>
    </location>
</feature>
<proteinExistence type="predicted"/>
<feature type="transmembrane region" description="Helical" evidence="1">
    <location>
        <begin position="132"/>
        <end position="149"/>
    </location>
</feature>
<name>A0A382BJ08_9ZZZZ</name>
<feature type="transmembrane region" description="Helical" evidence="1">
    <location>
        <begin position="27"/>
        <end position="48"/>
    </location>
</feature>
<reference evidence="2" key="1">
    <citation type="submission" date="2018-05" db="EMBL/GenBank/DDBJ databases">
        <authorList>
            <person name="Lanie J.A."/>
            <person name="Ng W.-L."/>
            <person name="Kazmierczak K.M."/>
            <person name="Andrzejewski T.M."/>
            <person name="Davidsen T.M."/>
            <person name="Wayne K.J."/>
            <person name="Tettelin H."/>
            <person name="Glass J.I."/>
            <person name="Rusch D."/>
            <person name="Podicherti R."/>
            <person name="Tsui H.-C.T."/>
            <person name="Winkler M.E."/>
        </authorList>
    </citation>
    <scope>NUCLEOTIDE SEQUENCE</scope>
</reference>
<evidence type="ECO:0000256" key="1">
    <source>
        <dbReference type="SAM" id="Phobius"/>
    </source>
</evidence>
<accession>A0A382BJ08</accession>
<keyword evidence="1" id="KW-1133">Transmembrane helix</keyword>
<feature type="transmembrane region" description="Helical" evidence="1">
    <location>
        <begin position="218"/>
        <end position="240"/>
    </location>
</feature>